<name>A0ABU3U3Y8_9FLAO</name>
<evidence type="ECO:0000313" key="3">
    <source>
        <dbReference type="Proteomes" id="UP001268651"/>
    </source>
</evidence>
<evidence type="ECO:0000313" key="2">
    <source>
        <dbReference type="EMBL" id="MDU8885066.1"/>
    </source>
</evidence>
<reference evidence="2 3" key="1">
    <citation type="submission" date="2023-10" db="EMBL/GenBank/DDBJ databases">
        <title>Marimonas sp. nov. isolated from tidal mud flat.</title>
        <authorList>
            <person name="Jaincy N.J."/>
            <person name="Srinivasan S."/>
            <person name="Lee S.-S."/>
        </authorList>
    </citation>
    <scope>NUCLEOTIDE SEQUENCE [LARGE SCALE GENOMIC DNA]</scope>
    <source>
        <strain evidence="2 3">MJ-SS3</strain>
    </source>
</reference>
<dbReference type="EMBL" id="JAWHTF010000001">
    <property type="protein sequence ID" value="MDU8885066.1"/>
    <property type="molecule type" value="Genomic_DNA"/>
</dbReference>
<gene>
    <name evidence="2" type="ORF">RXV94_02760</name>
</gene>
<sequence length="201" mass="22526">MFIDLNIAILILAAGESKRMGTPKQLLKWNNTTLLGHTIQTSEELNLKTFVVLGANFETIKASFRHHDIQIIKNKNWKNGLGSSIAFGAKHIINFEPDIDALLIMLADQPLISSEYLSSMISEFKKGKNKIAASSYKDGKKGVPALFDKIYFKELTQVSNDKGAKLLIEKNIKNVVLLNAESVVSDIDTLEDYQQLYMNNH</sequence>
<protein>
    <submittedName>
        <fullName evidence="2">Nucleotidyltransferase family protein</fullName>
    </submittedName>
</protein>
<proteinExistence type="predicted"/>
<evidence type="ECO:0000259" key="1">
    <source>
        <dbReference type="Pfam" id="PF12804"/>
    </source>
</evidence>
<dbReference type="CDD" id="cd04182">
    <property type="entry name" value="GT_2_like_f"/>
    <property type="match status" value="1"/>
</dbReference>
<comment type="caution">
    <text evidence="2">The sequence shown here is derived from an EMBL/GenBank/DDBJ whole genome shotgun (WGS) entry which is preliminary data.</text>
</comment>
<dbReference type="RefSeq" id="WP_316660902.1">
    <property type="nucleotide sequence ID" value="NZ_JAWHTF010000001.1"/>
</dbReference>
<dbReference type="PANTHER" id="PTHR43777">
    <property type="entry name" value="MOLYBDENUM COFACTOR CYTIDYLYLTRANSFERASE"/>
    <property type="match status" value="1"/>
</dbReference>
<dbReference type="Gene3D" id="3.90.550.10">
    <property type="entry name" value="Spore Coat Polysaccharide Biosynthesis Protein SpsA, Chain A"/>
    <property type="match status" value="1"/>
</dbReference>
<dbReference type="Proteomes" id="UP001268651">
    <property type="component" value="Unassembled WGS sequence"/>
</dbReference>
<dbReference type="InterPro" id="IPR025877">
    <property type="entry name" value="MobA-like_NTP_Trfase"/>
</dbReference>
<accession>A0ABU3U3Y8</accession>
<feature type="domain" description="MobA-like NTP transferase" evidence="1">
    <location>
        <begin position="10"/>
        <end position="171"/>
    </location>
</feature>
<dbReference type="Pfam" id="PF12804">
    <property type="entry name" value="NTP_transf_3"/>
    <property type="match status" value="1"/>
</dbReference>
<dbReference type="InterPro" id="IPR029044">
    <property type="entry name" value="Nucleotide-diphossugar_trans"/>
</dbReference>
<dbReference type="SUPFAM" id="SSF53448">
    <property type="entry name" value="Nucleotide-diphospho-sugar transferases"/>
    <property type="match status" value="1"/>
</dbReference>
<keyword evidence="3" id="KW-1185">Reference proteome</keyword>
<dbReference type="PANTHER" id="PTHR43777:SF1">
    <property type="entry name" value="MOLYBDENUM COFACTOR CYTIDYLYLTRANSFERASE"/>
    <property type="match status" value="1"/>
</dbReference>
<organism evidence="2 3">
    <name type="scientific">Gilvirhabdus luticola</name>
    <dbReference type="NCBI Taxonomy" id="3079858"/>
    <lineage>
        <taxon>Bacteria</taxon>
        <taxon>Pseudomonadati</taxon>
        <taxon>Bacteroidota</taxon>
        <taxon>Flavobacteriia</taxon>
        <taxon>Flavobacteriales</taxon>
        <taxon>Flavobacteriaceae</taxon>
        <taxon>Gilvirhabdus</taxon>
    </lineage>
</organism>